<proteinExistence type="predicted"/>
<dbReference type="PROSITE" id="PS50977">
    <property type="entry name" value="HTH_TETR_2"/>
    <property type="match status" value="1"/>
</dbReference>
<dbReference type="PANTHER" id="PTHR30055:SF199">
    <property type="entry name" value="HTH-TYPE TRANSCRIPTIONAL REGULATOR YTTP-RELATED"/>
    <property type="match status" value="1"/>
</dbReference>
<dbReference type="RefSeq" id="WP_304219211.1">
    <property type="nucleotide sequence ID" value="NZ_JBHUEK010000021.1"/>
</dbReference>
<dbReference type="SUPFAM" id="SSF46689">
    <property type="entry name" value="Homeodomain-like"/>
    <property type="match status" value="1"/>
</dbReference>
<dbReference type="Gene3D" id="1.10.10.60">
    <property type="entry name" value="Homeodomain-like"/>
    <property type="match status" value="1"/>
</dbReference>
<dbReference type="SUPFAM" id="SSF48498">
    <property type="entry name" value="Tetracyclin repressor-like, C-terminal domain"/>
    <property type="match status" value="1"/>
</dbReference>
<dbReference type="Gene3D" id="1.10.357.10">
    <property type="entry name" value="Tetracycline Repressor, domain 2"/>
    <property type="match status" value="1"/>
</dbReference>
<evidence type="ECO:0000259" key="3">
    <source>
        <dbReference type="PROSITE" id="PS50977"/>
    </source>
</evidence>
<dbReference type="InterPro" id="IPR001647">
    <property type="entry name" value="HTH_TetR"/>
</dbReference>
<dbReference type="Proteomes" id="UP001597227">
    <property type="component" value="Unassembled WGS sequence"/>
</dbReference>
<dbReference type="NCBIfam" id="NF037937">
    <property type="entry name" value="septum_RefZ"/>
    <property type="match status" value="1"/>
</dbReference>
<accession>A0ABW4MPD9</accession>
<reference evidence="5" key="1">
    <citation type="journal article" date="2019" name="Int. J. Syst. Evol. Microbiol.">
        <title>The Global Catalogue of Microorganisms (GCM) 10K type strain sequencing project: providing services to taxonomists for standard genome sequencing and annotation.</title>
        <authorList>
            <consortium name="The Broad Institute Genomics Platform"/>
            <consortium name="The Broad Institute Genome Sequencing Center for Infectious Disease"/>
            <person name="Wu L."/>
            <person name="Ma J."/>
        </authorList>
    </citation>
    <scope>NUCLEOTIDE SEQUENCE [LARGE SCALE GENOMIC DNA]</scope>
    <source>
        <strain evidence="5">CCUG 15531</strain>
    </source>
</reference>
<feature type="DNA-binding region" description="H-T-H motif" evidence="2">
    <location>
        <begin position="27"/>
        <end position="46"/>
    </location>
</feature>
<dbReference type="PRINTS" id="PR00455">
    <property type="entry name" value="HTHTETR"/>
</dbReference>
<keyword evidence="5" id="KW-1185">Reference proteome</keyword>
<evidence type="ECO:0000313" key="4">
    <source>
        <dbReference type="EMBL" id="MFD1779744.1"/>
    </source>
</evidence>
<name>A0ABW4MPD9_9BACI</name>
<evidence type="ECO:0000313" key="5">
    <source>
        <dbReference type="Proteomes" id="UP001597227"/>
    </source>
</evidence>
<dbReference type="InterPro" id="IPR009057">
    <property type="entry name" value="Homeodomain-like_sf"/>
</dbReference>
<protein>
    <submittedName>
        <fullName evidence="4">Forespore capture DNA-binding protein RefZ</fullName>
    </submittedName>
</protein>
<sequence length="217" mass="25500">MKSKTMKQKVIESSVFLFNTKGFDGTTVREIAKRANCNVANISYYFGNKEGLLEHLVSSYLEGYLTIVEHAYIELDNRTARECLLLAVRGIMEYQKDNRHLSRFVQREITFDTTLIREIMTTYMTKEKYYFQAIFETGIKQQEFALIPIPYAIMQLKGMLSMPYLHPQYMSEVLHLMPYELYVSEQYCHEIEKWVNTTICKQPQTIKSKVTQLPVNI</sequence>
<dbReference type="GO" id="GO:0003677">
    <property type="term" value="F:DNA binding"/>
    <property type="evidence" value="ECO:0007669"/>
    <property type="project" value="UniProtKB-KW"/>
</dbReference>
<organism evidence="4 5">
    <name type="scientific">Fredinandcohnia salidurans</name>
    <dbReference type="NCBI Taxonomy" id="2595041"/>
    <lineage>
        <taxon>Bacteria</taxon>
        <taxon>Bacillati</taxon>
        <taxon>Bacillota</taxon>
        <taxon>Bacilli</taxon>
        <taxon>Bacillales</taxon>
        <taxon>Bacillaceae</taxon>
        <taxon>Fredinandcohnia</taxon>
    </lineage>
</organism>
<comment type="caution">
    <text evidence="4">The sequence shown here is derived from an EMBL/GenBank/DDBJ whole genome shotgun (WGS) entry which is preliminary data.</text>
</comment>
<dbReference type="PANTHER" id="PTHR30055">
    <property type="entry name" value="HTH-TYPE TRANSCRIPTIONAL REGULATOR RUTR"/>
    <property type="match status" value="1"/>
</dbReference>
<gene>
    <name evidence="4" type="primary">refZ</name>
    <name evidence="4" type="ORF">ACFSFW_13850</name>
</gene>
<dbReference type="InterPro" id="IPR050109">
    <property type="entry name" value="HTH-type_TetR-like_transc_reg"/>
</dbReference>
<dbReference type="EMBL" id="JBHUEK010000021">
    <property type="protein sequence ID" value="MFD1779744.1"/>
    <property type="molecule type" value="Genomic_DNA"/>
</dbReference>
<dbReference type="Pfam" id="PF00440">
    <property type="entry name" value="TetR_N"/>
    <property type="match status" value="1"/>
</dbReference>
<feature type="domain" description="HTH tetR-type" evidence="3">
    <location>
        <begin position="4"/>
        <end position="64"/>
    </location>
</feature>
<evidence type="ECO:0000256" key="2">
    <source>
        <dbReference type="PROSITE-ProRule" id="PRU00335"/>
    </source>
</evidence>
<dbReference type="InterPro" id="IPR036271">
    <property type="entry name" value="Tet_transcr_reg_TetR-rel_C_sf"/>
</dbReference>
<keyword evidence="1 2" id="KW-0238">DNA-binding</keyword>
<evidence type="ECO:0000256" key="1">
    <source>
        <dbReference type="ARBA" id="ARBA00023125"/>
    </source>
</evidence>